<dbReference type="Pfam" id="PF07510">
    <property type="entry name" value="GmrSD_C"/>
    <property type="match status" value="1"/>
</dbReference>
<organism evidence="3 4">
    <name type="scientific">Rosistilla ulvae</name>
    <dbReference type="NCBI Taxonomy" id="1930277"/>
    <lineage>
        <taxon>Bacteria</taxon>
        <taxon>Pseudomonadati</taxon>
        <taxon>Planctomycetota</taxon>
        <taxon>Planctomycetia</taxon>
        <taxon>Pirellulales</taxon>
        <taxon>Pirellulaceae</taxon>
        <taxon>Rosistilla</taxon>
    </lineage>
</organism>
<feature type="domain" description="GmrSD restriction endonucleases C-terminal" evidence="2">
    <location>
        <begin position="426"/>
        <end position="561"/>
    </location>
</feature>
<feature type="domain" description="GmrSD restriction endonucleases N-terminal" evidence="1">
    <location>
        <begin position="14"/>
        <end position="242"/>
    </location>
</feature>
<proteinExistence type="predicted"/>
<name>A0A517LYB1_9BACT</name>
<dbReference type="KEGG" id="ruv:EC9_17780"/>
<dbReference type="PANTHER" id="PTHR35149">
    <property type="entry name" value="SLL5132 PROTEIN"/>
    <property type="match status" value="1"/>
</dbReference>
<dbReference type="InterPro" id="IPR004919">
    <property type="entry name" value="GmrSD_N"/>
</dbReference>
<dbReference type="Proteomes" id="UP000319557">
    <property type="component" value="Chromosome"/>
</dbReference>
<sequence length="570" mass="65560">MTRNSLLNTDTEDLKELLSNGKSYKVPPYQRDYSWKQEHWEDLWEDLMSIEASREDHYMGAVVLESAERKHYRIIDGQQRMATLSILILACVDFLDQLARDGLHSEDNRERASELERSYLGAKDPASLRITPKLQLNANDDDFFQLNIAQRKAPQGGTRGLSDSEKLLWACFQFFQLKVRKKFESNSMGADVARFVNEVVTERLVFITVRVQDQVSAYTVFETLNARGLELTETDLLKNYLLSLADRLSKSQMEPVLKQWARITSRVGVARFPEFLRHHHNSRNEYVRRKQLFKTIKREVATLEDVYALLDRLEQDAAWFEALNDDSNEFWLDFQGGREHVRVLKLFNVSQFTPFVLAAKDSFSDASQMVDVLRYCAVLSVRFNGVGRRSTHILEEVYNRAALELRTGKVKRLADLRDTLQGIYVPDEEFVADFSTLRLKPRGVSGKRLRYLLAKIEKQKGNVEISDETMQATIEHILPENPADTGWEGFSAIAQDRVVERLGNYTLLERSLNSAAAGNASFQNKLIAYAKSTYRLTSELSRFDDWTEVAIEQRQAAMAKVAKTIWSLPL</sequence>
<dbReference type="InterPro" id="IPR011089">
    <property type="entry name" value="GmrSD_C"/>
</dbReference>
<reference evidence="3 4" key="1">
    <citation type="submission" date="2019-02" db="EMBL/GenBank/DDBJ databases">
        <title>Deep-cultivation of Planctomycetes and their phenomic and genomic characterization uncovers novel biology.</title>
        <authorList>
            <person name="Wiegand S."/>
            <person name="Jogler M."/>
            <person name="Boedeker C."/>
            <person name="Pinto D."/>
            <person name="Vollmers J."/>
            <person name="Rivas-Marin E."/>
            <person name="Kohn T."/>
            <person name="Peeters S.H."/>
            <person name="Heuer A."/>
            <person name="Rast P."/>
            <person name="Oberbeckmann S."/>
            <person name="Bunk B."/>
            <person name="Jeske O."/>
            <person name="Meyerdierks A."/>
            <person name="Storesund J.E."/>
            <person name="Kallscheuer N."/>
            <person name="Luecker S."/>
            <person name="Lage O.M."/>
            <person name="Pohl T."/>
            <person name="Merkel B.J."/>
            <person name="Hornburger P."/>
            <person name="Mueller R.-W."/>
            <person name="Bruemmer F."/>
            <person name="Labrenz M."/>
            <person name="Spormann A.M."/>
            <person name="Op den Camp H."/>
            <person name="Overmann J."/>
            <person name="Amann R."/>
            <person name="Jetten M.S.M."/>
            <person name="Mascher T."/>
            <person name="Medema M.H."/>
            <person name="Devos D.P."/>
            <person name="Kaster A.-K."/>
            <person name="Ovreas L."/>
            <person name="Rohde M."/>
            <person name="Galperin M.Y."/>
            <person name="Jogler C."/>
        </authorList>
    </citation>
    <scope>NUCLEOTIDE SEQUENCE [LARGE SCALE GENOMIC DNA]</scope>
    <source>
        <strain evidence="3 4">EC9</strain>
    </source>
</reference>
<dbReference type="AlphaFoldDB" id="A0A517LYB1"/>
<dbReference type="RefSeq" id="WP_145344066.1">
    <property type="nucleotide sequence ID" value="NZ_CP036261.1"/>
</dbReference>
<accession>A0A517LYB1</accession>
<dbReference type="Pfam" id="PF03235">
    <property type="entry name" value="GmrSD_N"/>
    <property type="match status" value="1"/>
</dbReference>
<evidence type="ECO:0000259" key="1">
    <source>
        <dbReference type="Pfam" id="PF03235"/>
    </source>
</evidence>
<evidence type="ECO:0008006" key="5">
    <source>
        <dbReference type="Google" id="ProtNLM"/>
    </source>
</evidence>
<evidence type="ECO:0000313" key="3">
    <source>
        <dbReference type="EMBL" id="QDS87599.1"/>
    </source>
</evidence>
<dbReference type="PANTHER" id="PTHR35149:SF2">
    <property type="entry name" value="DUF262 DOMAIN-CONTAINING PROTEIN"/>
    <property type="match status" value="1"/>
</dbReference>
<dbReference type="EMBL" id="CP036261">
    <property type="protein sequence ID" value="QDS87599.1"/>
    <property type="molecule type" value="Genomic_DNA"/>
</dbReference>
<dbReference type="OrthoDB" id="9798761at2"/>
<keyword evidence="4" id="KW-1185">Reference proteome</keyword>
<protein>
    <recommendedName>
        <fullName evidence="5">DUF262 domain-containing protein</fullName>
    </recommendedName>
</protein>
<gene>
    <name evidence="3" type="ORF">EC9_17780</name>
</gene>
<evidence type="ECO:0000259" key="2">
    <source>
        <dbReference type="Pfam" id="PF07510"/>
    </source>
</evidence>
<evidence type="ECO:0000313" key="4">
    <source>
        <dbReference type="Proteomes" id="UP000319557"/>
    </source>
</evidence>